<dbReference type="AlphaFoldDB" id="A0A2I7SEF5"/>
<dbReference type="KEGG" id="taj:C1A40_01775"/>
<dbReference type="Gene3D" id="2.120.10.30">
    <property type="entry name" value="TolB, C-terminal domain"/>
    <property type="match status" value="1"/>
</dbReference>
<protein>
    <submittedName>
        <fullName evidence="1">Ribonuclease HII</fullName>
    </submittedName>
</protein>
<dbReference type="EMBL" id="CP025938">
    <property type="protein sequence ID" value="AUS04277.1"/>
    <property type="molecule type" value="Genomic_DNA"/>
</dbReference>
<gene>
    <name evidence="1" type="ORF">C1A40_01775</name>
</gene>
<dbReference type="OrthoDB" id="1093345at2"/>
<proteinExistence type="predicted"/>
<dbReference type="Proteomes" id="UP000236592">
    <property type="component" value="Chromosome"/>
</dbReference>
<name>A0A2I7SEF5_9FLAO</name>
<dbReference type="SUPFAM" id="SSF50998">
    <property type="entry name" value="Quinoprotein alcohol dehydrogenase-like"/>
    <property type="match status" value="1"/>
</dbReference>
<organism evidence="1 2">
    <name type="scientific">Pseudotamlana carrageenivorans</name>
    <dbReference type="NCBI Taxonomy" id="2069432"/>
    <lineage>
        <taxon>Bacteria</taxon>
        <taxon>Pseudomonadati</taxon>
        <taxon>Bacteroidota</taxon>
        <taxon>Flavobacteriia</taxon>
        <taxon>Flavobacteriales</taxon>
        <taxon>Flavobacteriaceae</taxon>
        <taxon>Pseudotamlana</taxon>
    </lineage>
</organism>
<evidence type="ECO:0000313" key="1">
    <source>
        <dbReference type="EMBL" id="AUS04277.1"/>
    </source>
</evidence>
<accession>A0A2I7SEF5</accession>
<sequence length="810" mass="92034">MRFFCIPLFFTILLSCTNANTKRSELLDFAPENTAVIIKTQELNRVKSGITNNDFLNKISKTTAFTGLEQQLENISYLKPQGETLICLSKDNLDSLHYSVITKYHKALFTTDSIPSYFEESLAYKKKTITKSTINDATFYSAVIDSTFFASSSKALVEAVFENAPKDEGLIKIYRTTAQDKTLSLIIKPESTFLKSLFIQDSIPFNDFSEYLALDIDLNQNNILFNGISKANDSTQSLINIFKGTVPQINQIQHIAPSNCDGFLSTTFDNFKTFEKNMAVFKRRDSIINESALFNDVIEIGSIYEDDKRAIVLNSIDVIATNDALLGEQTITDQYREINIYDFSRPELFKQMFSPIITFSQATKYCVLDQFFVFANDTELLQNIISNYQNKTTLAEKDFYKNSQIAISDAASILLFNNGATLKSIIDRNFGGSENFDISQYNATMIQFIYDNNFAHVNGIIQKNKTKVSDQSISEELNIKLDAPLLNAPQFVKNHITNQQEIVVQDINNNLYLISNGGKILWKKQLQGPVLGRIEQIDMYKNGRLQLAFATPHRVYVLDRNGKEVKPFALKFKDKITQPLAVFDYDKRKNYRLLVTQGKNLIMYDSKGKFVKGFSFNSAKSDIICKPEHFRISSKDYIVFKTKTNLHILNRTGKTRVKTQDFHSFSDEPVFLYNGNFTSTSVDGHLISTDTKGGMSTQNLNLSENHGLQTTSKTLVAQSENKLTIKDKTTELDFGQYTKPSLFYINNKIYVSTTDIQAHKVYLFDSQSQLLPNFPVYGNGPIALEQIDKDNKLEFVTKGDENSIIMYQIN</sequence>
<dbReference type="InterPro" id="IPR011047">
    <property type="entry name" value="Quinoprotein_ADH-like_sf"/>
</dbReference>
<evidence type="ECO:0000313" key="2">
    <source>
        <dbReference type="Proteomes" id="UP000236592"/>
    </source>
</evidence>
<dbReference type="InterPro" id="IPR011042">
    <property type="entry name" value="6-blade_b-propeller_TolB-like"/>
</dbReference>
<keyword evidence="2" id="KW-1185">Reference proteome</keyword>
<reference evidence="2" key="1">
    <citation type="submission" date="2018-01" db="EMBL/GenBank/DDBJ databases">
        <title>Complete genome of Tamlana sp. UJ94.</title>
        <authorList>
            <person name="Jung J."/>
            <person name="Chung D."/>
            <person name="Bae S.S."/>
            <person name="Baek K."/>
        </authorList>
    </citation>
    <scope>NUCLEOTIDE SEQUENCE [LARGE SCALE GENOMIC DNA]</scope>
    <source>
        <strain evidence="2">UJ94</strain>
    </source>
</reference>
<dbReference type="RefSeq" id="WP_102994390.1">
    <property type="nucleotide sequence ID" value="NZ_CP025938.1"/>
</dbReference>
<dbReference type="PROSITE" id="PS51257">
    <property type="entry name" value="PROKAR_LIPOPROTEIN"/>
    <property type="match status" value="1"/>
</dbReference>